<dbReference type="EMBL" id="JAPEUX010000005">
    <property type="protein sequence ID" value="KAJ4351987.1"/>
    <property type="molecule type" value="Genomic_DNA"/>
</dbReference>
<dbReference type="GeneID" id="80910863"/>
<evidence type="ECO:0000256" key="6">
    <source>
        <dbReference type="SAM" id="MobiDB-lite"/>
    </source>
</evidence>
<evidence type="ECO:0000256" key="4">
    <source>
        <dbReference type="ARBA" id="ARBA00022989"/>
    </source>
</evidence>
<feature type="region of interest" description="Disordered" evidence="6">
    <location>
        <begin position="1"/>
        <end position="20"/>
    </location>
</feature>
<dbReference type="PANTHER" id="PTHR23501">
    <property type="entry name" value="MAJOR FACILITATOR SUPERFAMILY"/>
    <property type="match status" value="1"/>
</dbReference>
<keyword evidence="10" id="KW-1185">Reference proteome</keyword>
<dbReference type="InterPro" id="IPR053791">
    <property type="entry name" value="MFS_Tri12-like"/>
</dbReference>
<evidence type="ECO:0000256" key="1">
    <source>
        <dbReference type="ARBA" id="ARBA00004141"/>
    </source>
</evidence>
<proteinExistence type="predicted"/>
<comment type="subcellular location">
    <subcellularLocation>
        <location evidence="1">Membrane</location>
        <topology evidence="1">Multi-pass membrane protein</topology>
    </subcellularLocation>
</comment>
<dbReference type="OrthoDB" id="4161376at2759"/>
<accession>A0A9W9CAD7</accession>
<dbReference type="GO" id="GO:0005886">
    <property type="term" value="C:plasma membrane"/>
    <property type="evidence" value="ECO:0007669"/>
    <property type="project" value="TreeGrafter"/>
</dbReference>
<feature type="transmembrane region" description="Helical" evidence="7">
    <location>
        <begin position="393"/>
        <end position="411"/>
    </location>
</feature>
<dbReference type="Gene3D" id="1.20.1250.20">
    <property type="entry name" value="MFS general substrate transporter like domains"/>
    <property type="match status" value="1"/>
</dbReference>
<dbReference type="InterPro" id="IPR010573">
    <property type="entry name" value="MFS_Str1/Tri12-like"/>
</dbReference>
<feature type="transmembrane region" description="Helical" evidence="7">
    <location>
        <begin position="329"/>
        <end position="351"/>
    </location>
</feature>
<evidence type="ECO:0000313" key="10">
    <source>
        <dbReference type="Proteomes" id="UP001140513"/>
    </source>
</evidence>
<dbReference type="InterPro" id="IPR005829">
    <property type="entry name" value="Sugar_transporter_CS"/>
</dbReference>
<dbReference type="PANTHER" id="PTHR23501:SF109">
    <property type="entry name" value="MAJOR FACILITATOR SUPERFAMILY (MFS) PROFILE DOMAIN-CONTAINING PROTEIN-RELATED"/>
    <property type="match status" value="1"/>
</dbReference>
<feature type="transmembrane region" description="Helical" evidence="7">
    <location>
        <begin position="125"/>
        <end position="143"/>
    </location>
</feature>
<keyword evidence="4 7" id="KW-1133">Transmembrane helix</keyword>
<dbReference type="InterPro" id="IPR036259">
    <property type="entry name" value="MFS_trans_sf"/>
</dbReference>
<evidence type="ECO:0000259" key="8">
    <source>
        <dbReference type="PROSITE" id="PS50850"/>
    </source>
</evidence>
<dbReference type="CDD" id="cd06179">
    <property type="entry name" value="MFS_TRI12_like"/>
    <property type="match status" value="1"/>
</dbReference>
<dbReference type="PROSITE" id="PS00216">
    <property type="entry name" value="SUGAR_TRANSPORT_1"/>
    <property type="match status" value="1"/>
</dbReference>
<keyword evidence="3 7" id="KW-0812">Transmembrane</keyword>
<organism evidence="9 10">
    <name type="scientific">Didymosphaeria variabile</name>
    <dbReference type="NCBI Taxonomy" id="1932322"/>
    <lineage>
        <taxon>Eukaryota</taxon>
        <taxon>Fungi</taxon>
        <taxon>Dikarya</taxon>
        <taxon>Ascomycota</taxon>
        <taxon>Pezizomycotina</taxon>
        <taxon>Dothideomycetes</taxon>
        <taxon>Pleosporomycetidae</taxon>
        <taxon>Pleosporales</taxon>
        <taxon>Massarineae</taxon>
        <taxon>Didymosphaeriaceae</taxon>
        <taxon>Didymosphaeria</taxon>
    </lineage>
</organism>
<protein>
    <recommendedName>
        <fullName evidence="8">Major facilitator superfamily (MFS) profile domain-containing protein</fullName>
    </recommendedName>
</protein>
<name>A0A9W9CAD7_9PLEO</name>
<evidence type="ECO:0000256" key="2">
    <source>
        <dbReference type="ARBA" id="ARBA00022448"/>
    </source>
</evidence>
<feature type="transmembrane region" description="Helical" evidence="7">
    <location>
        <begin position="182"/>
        <end position="205"/>
    </location>
</feature>
<feature type="transmembrane region" description="Helical" evidence="7">
    <location>
        <begin position="95"/>
        <end position="113"/>
    </location>
</feature>
<dbReference type="InterPro" id="IPR020846">
    <property type="entry name" value="MFS_dom"/>
</dbReference>
<evidence type="ECO:0000256" key="3">
    <source>
        <dbReference type="ARBA" id="ARBA00022692"/>
    </source>
</evidence>
<gene>
    <name evidence="9" type="ORF">N0V89_007333</name>
</gene>
<feature type="transmembrane region" description="Helical" evidence="7">
    <location>
        <begin position="423"/>
        <end position="446"/>
    </location>
</feature>
<dbReference type="RefSeq" id="XP_056070343.1">
    <property type="nucleotide sequence ID" value="XM_056216096.1"/>
</dbReference>
<evidence type="ECO:0000256" key="7">
    <source>
        <dbReference type="SAM" id="Phobius"/>
    </source>
</evidence>
<feature type="transmembrane region" description="Helical" evidence="7">
    <location>
        <begin position="57"/>
        <end position="75"/>
    </location>
</feature>
<feature type="transmembrane region" description="Helical" evidence="7">
    <location>
        <begin position="539"/>
        <end position="561"/>
    </location>
</feature>
<sequence length="595" mass="63940">MVEEKDIHEEVAPHNDHELNRYPTAKSEGLHHDHIAAEALGGHTGDLPKGYYYGSHFIGTVVATCLAQISGYLGWVLPSNTLSLINQAIGPSPNLIWVSISWTAGFAIGFTLVGRLSDIFGRRWFFITSSILGLIGNIVGATAQSIDTLIATNAINGVAAAGQLSFHIILGELVPNTMRGPVNAFVLSTSVPFAVFGPPVARAFYENTALQWRWCYILGVIVNTFAIVLYFFFYHPPTYEMLHVGGKSKLKQLKTLDWIGIFLFSTGLVVFLIGLNWGGGSYPWKSGHVLGALFAGFFTLIGFCFWEVYSGLQYPLIPMKLFKNIQYDANVACASLAAVVYYANTVIWPTMIGALFTTDVQKTGWLSCAVGGGLLLGQILGGTGVRYLPRMKIQMTVAAVITVAFVAALASSNASTETRTTTLLLIGTIGAGYIENLTLSSTAYLWDPADMGLVTGVLGAIRTAISAIATSMYSSILTTESSKYIPQYVTPAALSAGLPESSLTALFAGITAGDFSTVPDITPEIISATGVAVRHAYSLAFRTVFLCTLPFGVLLLIAAVLSPNVEKYLTDEVARKLHNGEKSEPPMQKEIVDEA</sequence>
<feature type="transmembrane region" description="Helical" evidence="7">
    <location>
        <begin position="255"/>
        <end position="277"/>
    </location>
</feature>
<comment type="caution">
    <text evidence="9">The sequence shown here is derived from an EMBL/GenBank/DDBJ whole genome shotgun (WGS) entry which is preliminary data.</text>
</comment>
<feature type="domain" description="Major facilitator superfamily (MFS) profile" evidence="8">
    <location>
        <begin position="59"/>
        <end position="566"/>
    </location>
</feature>
<feature type="transmembrane region" description="Helical" evidence="7">
    <location>
        <begin position="211"/>
        <end position="234"/>
    </location>
</feature>
<keyword evidence="2" id="KW-0813">Transport</keyword>
<keyword evidence="5 7" id="KW-0472">Membrane</keyword>
<feature type="transmembrane region" description="Helical" evidence="7">
    <location>
        <begin position="289"/>
        <end position="309"/>
    </location>
</feature>
<dbReference type="PROSITE" id="PS50850">
    <property type="entry name" value="MFS"/>
    <property type="match status" value="1"/>
</dbReference>
<feature type="transmembrane region" description="Helical" evidence="7">
    <location>
        <begin position="453"/>
        <end position="476"/>
    </location>
</feature>
<evidence type="ECO:0000256" key="5">
    <source>
        <dbReference type="ARBA" id="ARBA00023136"/>
    </source>
</evidence>
<reference evidence="9" key="1">
    <citation type="submission" date="2022-10" db="EMBL/GenBank/DDBJ databases">
        <title>Tapping the CABI collections for fungal endophytes: first genome assemblies for Collariella, Neodidymelliopsis, Ascochyta clinopodiicola, Didymella pomorum, Didymosphaeria variabile, Neocosmospora piperis and Neocucurbitaria cava.</title>
        <authorList>
            <person name="Hill R."/>
        </authorList>
    </citation>
    <scope>NUCLEOTIDE SEQUENCE</scope>
    <source>
        <strain evidence="9">IMI 356815</strain>
    </source>
</reference>
<dbReference type="Pfam" id="PF06609">
    <property type="entry name" value="TRI12"/>
    <property type="match status" value="1"/>
</dbReference>
<feature type="transmembrane region" description="Helical" evidence="7">
    <location>
        <begin position="363"/>
        <end position="381"/>
    </location>
</feature>
<dbReference type="Proteomes" id="UP001140513">
    <property type="component" value="Unassembled WGS sequence"/>
</dbReference>
<dbReference type="AlphaFoldDB" id="A0A9W9CAD7"/>
<evidence type="ECO:0000313" key="9">
    <source>
        <dbReference type="EMBL" id="KAJ4351987.1"/>
    </source>
</evidence>
<dbReference type="GO" id="GO:0022857">
    <property type="term" value="F:transmembrane transporter activity"/>
    <property type="evidence" value="ECO:0007669"/>
    <property type="project" value="InterPro"/>
</dbReference>
<dbReference type="SUPFAM" id="SSF103473">
    <property type="entry name" value="MFS general substrate transporter"/>
    <property type="match status" value="1"/>
</dbReference>